<dbReference type="Proteomes" id="UP000030437">
    <property type="component" value="Unassembled WGS sequence"/>
</dbReference>
<reference evidence="1 2" key="1">
    <citation type="submission" date="2014-02" db="EMBL/GenBank/DDBJ databases">
        <title>Draft genome sequence of Lysinibacillus odysseyi NBRC 100172.</title>
        <authorList>
            <person name="Zhang F."/>
            <person name="Wang G."/>
            <person name="Zhang L."/>
        </authorList>
    </citation>
    <scope>NUCLEOTIDE SEQUENCE [LARGE SCALE GENOMIC DNA]</scope>
    <source>
        <strain evidence="1 2">NBRC 100172</strain>
    </source>
</reference>
<protein>
    <submittedName>
        <fullName evidence="1">Uncharacterized protein</fullName>
    </submittedName>
</protein>
<organism evidence="1 2">
    <name type="scientific">Lysinibacillus odysseyi 34hs-1 = NBRC 100172</name>
    <dbReference type="NCBI Taxonomy" id="1220589"/>
    <lineage>
        <taxon>Bacteria</taxon>
        <taxon>Bacillati</taxon>
        <taxon>Bacillota</taxon>
        <taxon>Bacilli</taxon>
        <taxon>Bacillales</taxon>
        <taxon>Bacillaceae</taxon>
        <taxon>Lysinibacillus</taxon>
    </lineage>
</organism>
<evidence type="ECO:0000313" key="2">
    <source>
        <dbReference type="Proteomes" id="UP000030437"/>
    </source>
</evidence>
<sequence>MIRGQYRSKYKPESLLGLLNSFKARYNFEIVYLDKKYTGNWIYHHFLYQARHYLKVGVF</sequence>
<dbReference type="AlphaFoldDB" id="A0A0A3J133"/>
<accession>A0A0A3J133</accession>
<name>A0A0A3J133_9BACI</name>
<gene>
    <name evidence="1" type="ORF">CD32_00370</name>
</gene>
<keyword evidence="2" id="KW-1185">Reference proteome</keyword>
<evidence type="ECO:0000313" key="1">
    <source>
        <dbReference type="EMBL" id="KGR89420.1"/>
    </source>
</evidence>
<proteinExistence type="predicted"/>
<dbReference type="EMBL" id="JPVP01000024">
    <property type="protein sequence ID" value="KGR89420.1"/>
    <property type="molecule type" value="Genomic_DNA"/>
</dbReference>
<comment type="caution">
    <text evidence="1">The sequence shown here is derived from an EMBL/GenBank/DDBJ whole genome shotgun (WGS) entry which is preliminary data.</text>
</comment>